<sequence>MILDSHNTLKRRIALGILSLMTVGGTISTIIHRLNPHHETIYLIVPPLFAITSLILLICLYTKPQTLQQVIYLGLFQAVILVVFPSWFVTIKAFTSKTILVETLPPSTSGLFLLTTCMLITLRPHQLLRAIILTWLAIASPILTYLILNPVELRSPRGLDLLISLGPVMGVQSIVILLHTRLQSMIEHLYAERLQYYAQIIERQSIRQKAMEQAFTQIHNGPLQTLALLQRDIQQKQIASEELLQRLHDLNMEIRAVGRSLTDENDTDNKPLLVPTVPELVTSEDILRLGEGTSIDLNLPLHNLLHEVYSHTLKRNLPYFQTIKVKVRNFAPINQPNLTLEMKRDLCLWLEEALCNVGKHAQGVTRIIATGEQQQDKYILRVQDNGSGLKPGQQQGTKHSYLLAKRLGGEFRRECLPKGGVLCELSWFVG</sequence>
<reference evidence="3" key="2">
    <citation type="submission" date="2019-11" db="EMBL/GenBank/DDBJ databases">
        <title>Improved Assembly of Tolypothrix boutellei genome.</title>
        <authorList>
            <person name="Sarangi A.N."/>
            <person name="Mukherjee M."/>
            <person name="Ghosh S."/>
            <person name="Singh D."/>
            <person name="Das A."/>
            <person name="Kant S."/>
            <person name="Prusty A."/>
            <person name="Tripathy S."/>
        </authorList>
    </citation>
    <scope>NUCLEOTIDE SEQUENCE</scope>
    <source>
        <strain evidence="3">VB521301</strain>
    </source>
</reference>
<evidence type="ECO:0000256" key="1">
    <source>
        <dbReference type="SAM" id="Coils"/>
    </source>
</evidence>
<evidence type="ECO:0000256" key="2">
    <source>
        <dbReference type="SAM" id="Phobius"/>
    </source>
</evidence>
<keyword evidence="2" id="KW-1133">Transmembrane helix</keyword>
<proteinExistence type="predicted"/>
<keyword evidence="2" id="KW-0472">Membrane</keyword>
<dbReference type="InterPro" id="IPR036890">
    <property type="entry name" value="HATPase_C_sf"/>
</dbReference>
<reference evidence="3" key="1">
    <citation type="journal article" date="2015" name="Genome Announc.">
        <title>Draft Genome Sequence of Tolypothrix boutellei Strain VB521301.</title>
        <authorList>
            <person name="Chandrababunaidu M.M."/>
            <person name="Singh D."/>
            <person name="Sen D."/>
            <person name="Bhan S."/>
            <person name="Das S."/>
            <person name="Gupta A."/>
            <person name="Adhikary S.P."/>
            <person name="Tripathy S."/>
        </authorList>
    </citation>
    <scope>NUCLEOTIDE SEQUENCE</scope>
    <source>
        <strain evidence="3">VB521301</strain>
    </source>
</reference>
<evidence type="ECO:0000313" key="4">
    <source>
        <dbReference type="Proteomes" id="UP000029738"/>
    </source>
</evidence>
<comment type="caution">
    <text evidence="3">The sequence shown here is derived from an EMBL/GenBank/DDBJ whole genome shotgun (WGS) entry which is preliminary data.</text>
</comment>
<accession>A0A8S9T901</accession>
<evidence type="ECO:0000313" key="3">
    <source>
        <dbReference type="EMBL" id="KAF3888134.1"/>
    </source>
</evidence>
<dbReference type="Proteomes" id="UP000029738">
    <property type="component" value="Unassembled WGS sequence"/>
</dbReference>
<keyword evidence="2" id="KW-0812">Transmembrane</keyword>
<name>A0A8S9T901_9CYAN</name>
<dbReference type="EMBL" id="JHEG04000001">
    <property type="protein sequence ID" value="KAF3888134.1"/>
    <property type="molecule type" value="Genomic_DNA"/>
</dbReference>
<evidence type="ECO:0008006" key="5">
    <source>
        <dbReference type="Google" id="ProtNLM"/>
    </source>
</evidence>
<dbReference type="SUPFAM" id="SSF55874">
    <property type="entry name" value="ATPase domain of HSP90 chaperone/DNA topoisomerase II/histidine kinase"/>
    <property type="match status" value="1"/>
</dbReference>
<dbReference type="OrthoDB" id="502174at2"/>
<feature type="transmembrane region" description="Helical" evidence="2">
    <location>
        <begin position="70"/>
        <end position="91"/>
    </location>
</feature>
<protein>
    <recommendedName>
        <fullName evidence="5">Histidine kinase</fullName>
    </recommendedName>
</protein>
<keyword evidence="1" id="KW-0175">Coiled coil</keyword>
<organism evidence="3 4">
    <name type="scientific">Tolypothrix bouteillei VB521301</name>
    <dbReference type="NCBI Taxonomy" id="1479485"/>
    <lineage>
        <taxon>Bacteria</taxon>
        <taxon>Bacillati</taxon>
        <taxon>Cyanobacteriota</taxon>
        <taxon>Cyanophyceae</taxon>
        <taxon>Nostocales</taxon>
        <taxon>Tolypothrichaceae</taxon>
        <taxon>Tolypothrix</taxon>
    </lineage>
</organism>
<feature type="transmembrane region" description="Helical" evidence="2">
    <location>
        <begin position="127"/>
        <end position="147"/>
    </location>
</feature>
<gene>
    <name evidence="3" type="ORF">DA73_0400023545</name>
</gene>
<dbReference type="RefSeq" id="WP_050045235.1">
    <property type="nucleotide sequence ID" value="NZ_JHEG04000001.1"/>
</dbReference>
<keyword evidence="4" id="KW-1185">Reference proteome</keyword>
<feature type="transmembrane region" description="Helical" evidence="2">
    <location>
        <begin position="40"/>
        <end position="61"/>
    </location>
</feature>
<dbReference type="AlphaFoldDB" id="A0A8S9T901"/>
<feature type="coiled-coil region" evidence="1">
    <location>
        <begin position="226"/>
        <end position="253"/>
    </location>
</feature>
<feature type="transmembrane region" description="Helical" evidence="2">
    <location>
        <begin position="12"/>
        <end position="34"/>
    </location>
</feature>
<feature type="transmembrane region" description="Helical" evidence="2">
    <location>
        <begin position="159"/>
        <end position="178"/>
    </location>
</feature>
<dbReference type="Gene3D" id="3.30.565.10">
    <property type="entry name" value="Histidine kinase-like ATPase, C-terminal domain"/>
    <property type="match status" value="1"/>
</dbReference>